<feature type="compositionally biased region" description="Gly residues" evidence="1">
    <location>
        <begin position="78"/>
        <end position="88"/>
    </location>
</feature>
<gene>
    <name evidence="3" type="ORF">EDD36DRAFT_24908</name>
</gene>
<keyword evidence="2" id="KW-0812">Transmembrane</keyword>
<feature type="compositionally biased region" description="Polar residues" evidence="1">
    <location>
        <begin position="36"/>
        <end position="52"/>
    </location>
</feature>
<keyword evidence="2" id="KW-0472">Membrane</keyword>
<dbReference type="Proteomes" id="UP001203852">
    <property type="component" value="Unassembled WGS sequence"/>
</dbReference>
<feature type="compositionally biased region" description="Low complexity" evidence="1">
    <location>
        <begin position="608"/>
        <end position="617"/>
    </location>
</feature>
<evidence type="ECO:0000256" key="2">
    <source>
        <dbReference type="SAM" id="Phobius"/>
    </source>
</evidence>
<dbReference type="EMBL" id="MU404350">
    <property type="protein sequence ID" value="KAI1618205.1"/>
    <property type="molecule type" value="Genomic_DNA"/>
</dbReference>
<protein>
    <submittedName>
        <fullName evidence="3">Uncharacterized protein</fullName>
    </submittedName>
</protein>
<reference evidence="3" key="1">
    <citation type="journal article" date="2022" name="bioRxiv">
        <title>Deciphering the potential niche of two novel black yeast fungi from a biological soil crust based on their genomes, phenotypes, and melanin regulation.</title>
        <authorList>
            <consortium name="DOE Joint Genome Institute"/>
            <person name="Carr E.C."/>
            <person name="Barton Q."/>
            <person name="Grambo S."/>
            <person name="Sullivan M."/>
            <person name="Renfro C.M."/>
            <person name="Kuo A."/>
            <person name="Pangilinan J."/>
            <person name="Lipzen A."/>
            <person name="Keymanesh K."/>
            <person name="Savage E."/>
            <person name="Barry K."/>
            <person name="Grigoriev I.V."/>
            <person name="Riekhof W.R."/>
            <person name="Harris S.S."/>
        </authorList>
    </citation>
    <scope>NUCLEOTIDE SEQUENCE</scope>
    <source>
        <strain evidence="3">JF 03-4F</strain>
    </source>
</reference>
<feature type="compositionally biased region" description="Polar residues" evidence="1">
    <location>
        <begin position="109"/>
        <end position="127"/>
    </location>
</feature>
<comment type="caution">
    <text evidence="3">The sequence shown here is derived from an EMBL/GenBank/DDBJ whole genome shotgun (WGS) entry which is preliminary data.</text>
</comment>
<proteinExistence type="predicted"/>
<feature type="region of interest" description="Disordered" evidence="1">
    <location>
        <begin position="570"/>
        <end position="594"/>
    </location>
</feature>
<evidence type="ECO:0000313" key="3">
    <source>
        <dbReference type="EMBL" id="KAI1618205.1"/>
    </source>
</evidence>
<feature type="compositionally biased region" description="Basic and acidic residues" evidence="1">
    <location>
        <begin position="619"/>
        <end position="630"/>
    </location>
</feature>
<accession>A0AAN6IIB8</accession>
<evidence type="ECO:0000256" key="1">
    <source>
        <dbReference type="SAM" id="MobiDB-lite"/>
    </source>
</evidence>
<evidence type="ECO:0000313" key="4">
    <source>
        <dbReference type="Proteomes" id="UP001203852"/>
    </source>
</evidence>
<feature type="transmembrane region" description="Helical" evidence="2">
    <location>
        <begin position="238"/>
        <end position="260"/>
    </location>
</feature>
<dbReference type="AlphaFoldDB" id="A0AAN6IIB8"/>
<sequence>MPNTNAVDHFNRRRSVHLTTEDRQKFYFLRRSILSRRQTSSVPAPVPSTTTAVDLPPGLPHSIFGKETKHHNDNSNGNGNGNGDGNGNGNNNDSDDDSSDDGNMEDHSNNNNNPFARSTTTQAHGNGQMSSMNIMAASTSLPESTVTLTISPSSATLLLTSTSTSTSTTIPLDSATITSTISFRPTSVTSTAFAANTMLTFSSTSSQTTTTDAPSAESTVTPAPSVQVHKASISAPTIAAAVVASLVGALAVFAFGYLLFRYCTPLKGKVLAYRGRRGQRLPGEEDGGPIGRDNAPDMSEVNYSSEAGATVGATTLRQSVVRQSVVRQSTAARTSAVNNAAPDYPADLANVPFQREKNQDPEDHPFSNQVPLAASEVGGNHIPSLRQSIIVGLVMGSTIGSISDSRPPTYMTHASETDPVSTIINEYAGPSRSASTSSASFGIHPMGLSANPPTPVISRNSARSGLETASPRQLSVTASSFLMPSTPTPAYFSAPTPPASVIGLSPSTNHVRASVTPSESASNAPSSPLPLPPRLPLNASLPNVPALSRFSWNSSSIAVGSRNRMSSAQRFATSGAGASPHAVGVPSISAPPPLPPLTLPSPLAVRRSSAASSIMSAGNDRRASLRDMTS</sequence>
<feature type="region of interest" description="Disordered" evidence="1">
    <location>
        <begin position="510"/>
        <end position="530"/>
    </location>
</feature>
<keyword evidence="2" id="KW-1133">Transmembrane helix</keyword>
<organism evidence="3 4">
    <name type="scientific">Exophiala viscosa</name>
    <dbReference type="NCBI Taxonomy" id="2486360"/>
    <lineage>
        <taxon>Eukaryota</taxon>
        <taxon>Fungi</taxon>
        <taxon>Dikarya</taxon>
        <taxon>Ascomycota</taxon>
        <taxon>Pezizomycotina</taxon>
        <taxon>Eurotiomycetes</taxon>
        <taxon>Chaetothyriomycetidae</taxon>
        <taxon>Chaetothyriales</taxon>
        <taxon>Herpotrichiellaceae</taxon>
        <taxon>Exophiala</taxon>
    </lineage>
</organism>
<feature type="compositionally biased region" description="Basic and acidic residues" evidence="1">
    <location>
        <begin position="64"/>
        <end position="73"/>
    </location>
</feature>
<feature type="compositionally biased region" description="Low complexity" evidence="1">
    <location>
        <begin position="517"/>
        <end position="526"/>
    </location>
</feature>
<feature type="region of interest" description="Disordered" evidence="1">
    <location>
        <begin position="608"/>
        <end position="630"/>
    </location>
</feature>
<name>A0AAN6IIB8_9EURO</name>
<feature type="region of interest" description="Disordered" evidence="1">
    <location>
        <begin position="36"/>
        <end position="127"/>
    </location>
</feature>
<feature type="compositionally biased region" description="Acidic residues" evidence="1">
    <location>
        <begin position="93"/>
        <end position="103"/>
    </location>
</feature>
<keyword evidence="4" id="KW-1185">Reference proteome</keyword>